<evidence type="ECO:0000313" key="6">
    <source>
        <dbReference type="Proteomes" id="UP000325211"/>
    </source>
</evidence>
<dbReference type="InterPro" id="IPR016288">
    <property type="entry name" value="Beta_cellobiohydrolase"/>
</dbReference>
<dbReference type="Pfam" id="PF01341">
    <property type="entry name" value="Glyco_hydro_6"/>
    <property type="match status" value="1"/>
</dbReference>
<dbReference type="GO" id="GO:0030245">
    <property type="term" value="P:cellulose catabolic process"/>
    <property type="evidence" value="ECO:0007669"/>
    <property type="project" value="UniProtKB-KW"/>
</dbReference>
<evidence type="ECO:0000256" key="2">
    <source>
        <dbReference type="PIRSR" id="PIRSR001100-2"/>
    </source>
</evidence>
<accession>A0A5P2D1U0</accession>
<dbReference type="EC" id="3.2.1.-" evidence="3"/>
<feature type="signal peptide" evidence="3">
    <location>
        <begin position="1"/>
        <end position="25"/>
    </location>
</feature>
<dbReference type="InterPro" id="IPR036434">
    <property type="entry name" value="Beta_cellobiohydrolase_sf"/>
</dbReference>
<dbReference type="EMBL" id="CP029190">
    <property type="protein sequence ID" value="QES48177.1"/>
    <property type="molecule type" value="Genomic_DNA"/>
</dbReference>
<keyword evidence="3" id="KW-0326">Glycosidase</keyword>
<reference evidence="5 6" key="1">
    <citation type="submission" date="2018-05" db="EMBL/GenBank/DDBJ databases">
        <title>Streptomyces venezuelae.</title>
        <authorList>
            <person name="Kim W."/>
            <person name="Lee N."/>
            <person name="Cho B.-K."/>
        </authorList>
    </citation>
    <scope>NUCLEOTIDE SEQUENCE [LARGE SCALE GENOMIC DNA]</scope>
    <source>
        <strain evidence="5 6">ATCC 21782</strain>
    </source>
</reference>
<feature type="region of interest" description="Disordered" evidence="4">
    <location>
        <begin position="279"/>
        <end position="315"/>
    </location>
</feature>
<organism evidence="5 6">
    <name type="scientific">Streptomyces venezuelae</name>
    <dbReference type="NCBI Taxonomy" id="54571"/>
    <lineage>
        <taxon>Bacteria</taxon>
        <taxon>Bacillati</taxon>
        <taxon>Actinomycetota</taxon>
        <taxon>Actinomycetes</taxon>
        <taxon>Kitasatosporales</taxon>
        <taxon>Streptomycetaceae</taxon>
        <taxon>Streptomyces</taxon>
    </lineage>
</organism>
<sequence>MPGPRRRPLAPLVVTLTLASALALAAGCTSDRTAPAAPPAPAAGAAGLPEDGEESPFWVDPQSEAARQVEAWEAHGRTADAQVLRRIADRPTALWGPAGDPGPELRRAARSAKAAKRTLVLTAYQLPHRRDCGRPSADGASAGGASARGAKDGPAYRRWIDAFAAAVGDARALVVLEPGALPQLLEGCTPAARREERLQLLSEAVDRLKRNRNTKVYLDAGSPAWVRDPARLVEPLRAAGLDRADGFAVNVSDFQSDAVGRAYGAELAERTGVRHFVLDTGRNGDGPLPGDPDQARCNPPGRSLGTPPTDRTGDPLVDAYLWIKPPGASDGTCRGGPTAGTWWPDYALGLARRARQ</sequence>
<dbReference type="SUPFAM" id="SSF51989">
    <property type="entry name" value="Glycosyl hydrolases family 6, cellulases"/>
    <property type="match status" value="1"/>
</dbReference>
<dbReference type="RefSeq" id="WP_150207291.1">
    <property type="nucleotide sequence ID" value="NZ_CP029190.1"/>
</dbReference>
<evidence type="ECO:0000313" key="5">
    <source>
        <dbReference type="EMBL" id="QES48177.1"/>
    </source>
</evidence>
<feature type="binding site" evidence="2">
    <location>
        <position position="324"/>
    </location>
    <ligand>
        <name>substrate</name>
    </ligand>
</feature>
<feature type="binding site" evidence="2">
    <location>
        <position position="95"/>
    </location>
    <ligand>
        <name>substrate</name>
    </ligand>
</feature>
<name>A0A5P2D1U0_STRVZ</name>
<dbReference type="PIRSF" id="PIRSF001100">
    <property type="entry name" value="Beta_cellobiohydrolase"/>
    <property type="match status" value="1"/>
</dbReference>
<feature type="binding site" evidence="2">
    <location>
        <position position="225"/>
    </location>
    <ligand>
        <name>substrate</name>
    </ligand>
</feature>
<dbReference type="PROSITE" id="PS51257">
    <property type="entry name" value="PROKAR_LIPOPROTEIN"/>
    <property type="match status" value="1"/>
</dbReference>
<dbReference type="GO" id="GO:0004553">
    <property type="term" value="F:hydrolase activity, hydrolyzing O-glycosyl compounds"/>
    <property type="evidence" value="ECO:0007669"/>
    <property type="project" value="InterPro"/>
</dbReference>
<dbReference type="PANTHER" id="PTHR34876:SF4">
    <property type="entry name" value="1,4-BETA-D-GLUCAN CELLOBIOHYDROLASE C-RELATED"/>
    <property type="match status" value="1"/>
</dbReference>
<feature type="region of interest" description="Disordered" evidence="4">
    <location>
        <begin position="130"/>
        <end position="151"/>
    </location>
</feature>
<dbReference type="OrthoDB" id="309899at2"/>
<keyword evidence="3" id="KW-0136">Cellulose degradation</keyword>
<keyword evidence="3" id="KW-0378">Hydrolase</keyword>
<proteinExistence type="inferred from homology"/>
<dbReference type="Gene3D" id="3.20.20.40">
    <property type="entry name" value="1, 4-beta cellobiohydrolase"/>
    <property type="match status" value="1"/>
</dbReference>
<feature type="active site" description="Proton acceptor" evidence="1">
    <location>
        <position position="330"/>
    </location>
</feature>
<evidence type="ECO:0000256" key="4">
    <source>
        <dbReference type="SAM" id="MobiDB-lite"/>
    </source>
</evidence>
<dbReference type="AlphaFoldDB" id="A0A5P2D1U0"/>
<dbReference type="Proteomes" id="UP000325211">
    <property type="component" value="Chromosome"/>
</dbReference>
<comment type="similarity">
    <text evidence="3">Belongs to the glycosyl hydrolase family 6.</text>
</comment>
<gene>
    <name evidence="5" type="ORF">DEJ50_10480</name>
</gene>
<keyword evidence="3" id="KW-0732">Signal</keyword>
<feature type="chain" id="PRO_5039757314" description="Glucanase" evidence="3">
    <location>
        <begin position="26"/>
        <end position="356"/>
    </location>
</feature>
<dbReference type="PANTHER" id="PTHR34876">
    <property type="match status" value="1"/>
</dbReference>
<evidence type="ECO:0000256" key="1">
    <source>
        <dbReference type="PIRSR" id="PIRSR001100-1"/>
    </source>
</evidence>
<keyword evidence="3" id="KW-0624">Polysaccharide degradation</keyword>
<dbReference type="PRINTS" id="PR00733">
    <property type="entry name" value="GLHYDRLASE6"/>
</dbReference>
<evidence type="ECO:0000256" key="3">
    <source>
        <dbReference type="RuleBase" id="RU361186"/>
    </source>
</evidence>
<feature type="region of interest" description="Disordered" evidence="4">
    <location>
        <begin position="31"/>
        <end position="60"/>
    </location>
</feature>
<protein>
    <recommendedName>
        <fullName evidence="3">Glucanase</fullName>
        <ecNumber evidence="3">3.2.1.-</ecNumber>
    </recommendedName>
</protein>
<keyword evidence="3" id="KW-0119">Carbohydrate metabolism</keyword>
<feature type="compositionally biased region" description="Low complexity" evidence="4">
    <location>
        <begin position="134"/>
        <end position="148"/>
    </location>
</feature>